<name>A0A7L0K7D1_CHATO</name>
<dbReference type="InterPro" id="IPR030748">
    <property type="entry name" value="RGL1_RA"/>
</dbReference>
<dbReference type="CDD" id="cd00155">
    <property type="entry name" value="RasGEF"/>
    <property type="match status" value="1"/>
</dbReference>
<evidence type="ECO:0000313" key="8">
    <source>
        <dbReference type="EMBL" id="NXK51987.1"/>
    </source>
</evidence>
<protein>
    <submittedName>
        <fullName evidence="8">RGL1 protein</fullName>
    </submittedName>
</protein>
<evidence type="ECO:0000259" key="6">
    <source>
        <dbReference type="PROSITE" id="PS50200"/>
    </source>
</evidence>
<dbReference type="InterPro" id="IPR019804">
    <property type="entry name" value="Ras_G-nucl-exch_fac_CS"/>
</dbReference>
<keyword evidence="2 3" id="KW-0344">Guanine-nucleotide releasing factor</keyword>
<feature type="compositionally biased region" description="Low complexity" evidence="4">
    <location>
        <begin position="583"/>
        <end position="595"/>
    </location>
</feature>
<dbReference type="SMART" id="SM00147">
    <property type="entry name" value="RasGEF"/>
    <property type="match status" value="1"/>
</dbReference>
<proteinExistence type="predicted"/>
<keyword evidence="1" id="KW-0597">Phosphoprotein</keyword>
<organism evidence="8 9">
    <name type="scientific">Chauna torquata</name>
    <name type="common">Southern screamer</name>
    <dbReference type="NCBI Taxonomy" id="30388"/>
    <lineage>
        <taxon>Eukaryota</taxon>
        <taxon>Metazoa</taxon>
        <taxon>Chordata</taxon>
        <taxon>Craniata</taxon>
        <taxon>Vertebrata</taxon>
        <taxon>Euteleostomi</taxon>
        <taxon>Archelosauria</taxon>
        <taxon>Archosauria</taxon>
        <taxon>Dinosauria</taxon>
        <taxon>Saurischia</taxon>
        <taxon>Theropoda</taxon>
        <taxon>Coelurosauria</taxon>
        <taxon>Aves</taxon>
        <taxon>Neognathae</taxon>
        <taxon>Galloanserae</taxon>
        <taxon>Anseriformes</taxon>
        <taxon>Anhimidae</taxon>
        <taxon>Chauna</taxon>
    </lineage>
</organism>
<gene>
    <name evidence="8" type="primary">Rgl1</name>
    <name evidence="8" type="ORF">CHATOR_R11705</name>
</gene>
<reference evidence="8 9" key="1">
    <citation type="submission" date="2019-09" db="EMBL/GenBank/DDBJ databases">
        <title>Bird 10,000 Genomes (B10K) Project - Family phase.</title>
        <authorList>
            <person name="Zhang G."/>
        </authorList>
    </citation>
    <scope>NUCLEOTIDE SEQUENCE [LARGE SCALE GENOMIC DNA]</scope>
    <source>
        <strain evidence="8">B10K-DU-011-36</strain>
        <tissue evidence="8">Muscle</tissue>
    </source>
</reference>
<dbReference type="PROSITE" id="PS50200">
    <property type="entry name" value="RA"/>
    <property type="match status" value="1"/>
</dbReference>
<keyword evidence="9" id="KW-1185">Reference proteome</keyword>
<accession>A0A7L0K7D1</accession>
<dbReference type="Gene3D" id="3.10.20.90">
    <property type="entry name" value="Phosphatidylinositol 3-kinase Catalytic Subunit, Chain A, domain 1"/>
    <property type="match status" value="1"/>
</dbReference>
<dbReference type="FunFam" id="1.20.870.10:FF:000003">
    <property type="entry name" value="Ral guanine nucleotide dissociation stimulator isoform 1"/>
    <property type="match status" value="1"/>
</dbReference>
<dbReference type="InterPro" id="IPR000159">
    <property type="entry name" value="RA_dom"/>
</dbReference>
<dbReference type="Pfam" id="PF00617">
    <property type="entry name" value="RasGEF"/>
    <property type="match status" value="1"/>
</dbReference>
<evidence type="ECO:0000256" key="3">
    <source>
        <dbReference type="PROSITE-ProRule" id="PRU00168"/>
    </source>
</evidence>
<dbReference type="GO" id="GO:0005886">
    <property type="term" value="C:plasma membrane"/>
    <property type="evidence" value="ECO:0007669"/>
    <property type="project" value="TreeGrafter"/>
</dbReference>
<dbReference type="Gene3D" id="1.20.870.10">
    <property type="entry name" value="Son of sevenless (SoS) protein Chain: S domain 1"/>
    <property type="match status" value="1"/>
</dbReference>
<dbReference type="CDD" id="cd17210">
    <property type="entry name" value="RA_RGL"/>
    <property type="match status" value="1"/>
</dbReference>
<dbReference type="PANTHER" id="PTHR23113:SF199">
    <property type="entry name" value="RAL GUANINE NUCLEOTIDE DISSOCIATION STIMULATOR-LIKE 1"/>
    <property type="match status" value="1"/>
</dbReference>
<evidence type="ECO:0000256" key="1">
    <source>
        <dbReference type="ARBA" id="ARBA00022553"/>
    </source>
</evidence>
<dbReference type="SUPFAM" id="SSF48366">
    <property type="entry name" value="Ras GEF"/>
    <property type="match status" value="1"/>
</dbReference>
<dbReference type="PROSITE" id="PS50212">
    <property type="entry name" value="RASGEF_NTER"/>
    <property type="match status" value="1"/>
</dbReference>
<dbReference type="SUPFAM" id="SSF54236">
    <property type="entry name" value="Ubiquitin-like"/>
    <property type="match status" value="1"/>
</dbReference>
<dbReference type="Proteomes" id="UP000537522">
    <property type="component" value="Unassembled WGS sequence"/>
</dbReference>
<feature type="non-terminal residue" evidence="8">
    <location>
        <position position="1"/>
    </location>
</feature>
<dbReference type="PANTHER" id="PTHR23113">
    <property type="entry name" value="GUANINE NUCLEOTIDE EXCHANGE FACTOR"/>
    <property type="match status" value="1"/>
</dbReference>
<dbReference type="GO" id="GO:0005085">
    <property type="term" value="F:guanyl-nucleotide exchange factor activity"/>
    <property type="evidence" value="ECO:0007669"/>
    <property type="project" value="UniProtKB-KW"/>
</dbReference>
<dbReference type="PROSITE" id="PS00720">
    <property type="entry name" value="RASGEF"/>
    <property type="match status" value="1"/>
</dbReference>
<dbReference type="SMART" id="SM00229">
    <property type="entry name" value="RasGEFN"/>
    <property type="match status" value="1"/>
</dbReference>
<dbReference type="GO" id="GO:0007265">
    <property type="term" value="P:Ras protein signal transduction"/>
    <property type="evidence" value="ECO:0007669"/>
    <property type="project" value="TreeGrafter"/>
</dbReference>
<dbReference type="InterPro" id="IPR023578">
    <property type="entry name" value="Ras_GEF_dom_sf"/>
</dbReference>
<feature type="non-terminal residue" evidence="8">
    <location>
        <position position="765"/>
    </location>
</feature>
<evidence type="ECO:0000256" key="4">
    <source>
        <dbReference type="SAM" id="MobiDB-lite"/>
    </source>
</evidence>
<dbReference type="SMART" id="SM00314">
    <property type="entry name" value="RA"/>
    <property type="match status" value="1"/>
</dbReference>
<dbReference type="CDD" id="cd06224">
    <property type="entry name" value="REM"/>
    <property type="match status" value="1"/>
</dbReference>
<feature type="region of interest" description="Disordered" evidence="4">
    <location>
        <begin position="528"/>
        <end position="595"/>
    </location>
</feature>
<dbReference type="FunFam" id="1.10.840.10:FF:000005">
    <property type="entry name" value="Ral guanine nucleotide dissociation stimulator isoform 1"/>
    <property type="match status" value="1"/>
</dbReference>
<dbReference type="Gene3D" id="1.10.840.10">
    <property type="entry name" value="Ras guanine-nucleotide exchange factors catalytic domain"/>
    <property type="match status" value="1"/>
</dbReference>
<evidence type="ECO:0000256" key="2">
    <source>
        <dbReference type="ARBA" id="ARBA00022658"/>
    </source>
</evidence>
<evidence type="ECO:0000259" key="7">
    <source>
        <dbReference type="PROSITE" id="PS50212"/>
    </source>
</evidence>
<dbReference type="InterPro" id="IPR029071">
    <property type="entry name" value="Ubiquitin-like_domsf"/>
</dbReference>
<dbReference type="InterPro" id="IPR000651">
    <property type="entry name" value="Ras-like_Gua-exchang_fac_N"/>
</dbReference>
<dbReference type="AlphaFoldDB" id="A0A7L0K7D1"/>
<feature type="domain" description="Ras-GEF" evidence="5">
    <location>
        <begin position="229"/>
        <end position="498"/>
    </location>
</feature>
<dbReference type="Pfam" id="PF00618">
    <property type="entry name" value="RasGEF_N"/>
    <property type="match status" value="1"/>
</dbReference>
<feature type="domain" description="Ras-associating" evidence="6">
    <location>
        <begin position="645"/>
        <end position="732"/>
    </location>
</feature>
<evidence type="ECO:0000313" key="9">
    <source>
        <dbReference type="Proteomes" id="UP000537522"/>
    </source>
</evidence>
<dbReference type="InterPro" id="IPR008937">
    <property type="entry name" value="Ras-like_GEF"/>
</dbReference>
<dbReference type="InterPro" id="IPR001895">
    <property type="entry name" value="RASGEF_cat_dom"/>
</dbReference>
<dbReference type="EMBL" id="VXAL01012489">
    <property type="protein sequence ID" value="NXK51987.1"/>
    <property type="molecule type" value="Genomic_DNA"/>
</dbReference>
<dbReference type="FunFam" id="3.10.20.90:FF:000042">
    <property type="entry name" value="Ral guanine nucleotide dissociation stimulator isoform 1"/>
    <property type="match status" value="1"/>
</dbReference>
<feature type="domain" description="N-terminal Ras-GEF" evidence="7">
    <location>
        <begin position="62"/>
        <end position="193"/>
    </location>
</feature>
<dbReference type="Pfam" id="PF00788">
    <property type="entry name" value="RA"/>
    <property type="match status" value="1"/>
</dbReference>
<dbReference type="InterPro" id="IPR036964">
    <property type="entry name" value="RASGEF_cat_dom_sf"/>
</dbReference>
<feature type="compositionally biased region" description="Low complexity" evidence="4">
    <location>
        <begin position="538"/>
        <end position="558"/>
    </location>
</feature>
<sequence>SPLSWQSSIQDWGEEVEEGAVYHVTLKRVQIQQAANKGARWLGVEGDQLPPGHTVSQYETCKIRTIKAGTLEKLVENLLTAFGDNDFTYISIFLSTYRGFASTKEVLELLLDRYGNLETSCCEEVGSQNSSGSKTVLRNAIASILRAWLDQCSEDFRESPNYPCLLKLLDYLKRSMPGSDPERRAQNLLEQFQKQEVENDNGFHSTSLCNLYDEEEMEISSPEEFSFFREDLVAEQLTYMDAKLFKKVVPHHCLGCIWSRRDKKENKHLAPTIRATISQFNAVTKCVVSTILKSKELKTQQRAKIIEKWIHIAHECRILKNFSSLRAIVSALQSNSIYRLKKTWASVPKDRMLMFEELSDIFSDHDNYLTSRELLMKEGTSKFANLDSNVKENQKRTQRRLQLQKDMGVMQGTVPYLGTFLTDLTMLDTALQDYIEGGLINFEKRRREFEVIAQIKLLQSACNSYCMTPDQKFIQWFRRQQLLTEEESYSLSCEIEAAVDTTTTSPKPRKSMVKRLSLLFLGSEVITSSTPTKEQPKSTPSGSSGESMDSVSVSSCESNHSEPEEVCITPIDTPDEPQKKLSESSSSCSSIHSMDTSSSGVSSLTNIISSPPFLSSNPKIHKRSISVTSITSTVLPPVYNQQNEDTCIIRISVEDNNGNMYKSIMLTSQDKTPAVIQRAMLKHNLESDAAEEYELVQVISEDKELVIPDSANVFYAMNSQVNFDFILRKKASVAGQVKMRSRTSLTLPRTAKRGCWSNRNSKITL</sequence>
<dbReference type="PROSITE" id="PS50009">
    <property type="entry name" value="RASGEF_CAT"/>
    <property type="match status" value="1"/>
</dbReference>
<comment type="caution">
    <text evidence="8">The sequence shown here is derived from an EMBL/GenBank/DDBJ whole genome shotgun (WGS) entry which is preliminary data.</text>
</comment>
<evidence type="ECO:0000259" key="5">
    <source>
        <dbReference type="PROSITE" id="PS50009"/>
    </source>
</evidence>